<evidence type="ECO:0000256" key="1">
    <source>
        <dbReference type="SAM" id="Phobius"/>
    </source>
</evidence>
<dbReference type="GO" id="GO:0006508">
    <property type="term" value="P:proteolysis"/>
    <property type="evidence" value="ECO:0007669"/>
    <property type="project" value="UniProtKB-KW"/>
</dbReference>
<sequence>MSSGKLWAELIALFIFVPLLFLVGIQYAGPYLMAALVVVGAICLWLLLADSSFKRFRLWNWQHGKPHLLASFKLFIPWACLTAVVVYWWLPDAFLQWPAEQTSLWLMTLVLYPLLSVVPQEIIYRTFFFHRYKQILPSRYVRLGASTLLFGFAHAIYGNWIAVAVSAVGGAVFGFRYMQSRSTAVVVVEHSLWGCFLFTIGFGSFLSIQHTL</sequence>
<dbReference type="AlphaFoldDB" id="A0A1M5QY69"/>
<proteinExistence type="predicted"/>
<protein>
    <submittedName>
        <fullName evidence="3">CAAX protease self-immunity</fullName>
    </submittedName>
</protein>
<name>A0A1M5QY69_9ALTE</name>
<keyword evidence="1" id="KW-0812">Transmembrane</keyword>
<feature type="transmembrane region" description="Helical" evidence="1">
    <location>
        <begin position="70"/>
        <end position="90"/>
    </location>
</feature>
<feature type="domain" description="CAAX prenyl protease 2/Lysostaphin resistance protein A-like" evidence="2">
    <location>
        <begin position="104"/>
        <end position="194"/>
    </location>
</feature>
<dbReference type="Pfam" id="PF02517">
    <property type="entry name" value="Rce1-like"/>
    <property type="match status" value="1"/>
</dbReference>
<keyword evidence="3" id="KW-0378">Hydrolase</keyword>
<dbReference type="InterPro" id="IPR003675">
    <property type="entry name" value="Rce1/LyrA-like_dom"/>
</dbReference>
<feature type="transmembrane region" description="Helical" evidence="1">
    <location>
        <begin position="7"/>
        <end position="25"/>
    </location>
</feature>
<keyword evidence="1" id="KW-1133">Transmembrane helix</keyword>
<feature type="transmembrane region" description="Helical" evidence="1">
    <location>
        <begin position="102"/>
        <end position="124"/>
    </location>
</feature>
<dbReference type="GO" id="GO:0080120">
    <property type="term" value="P:CAAX-box protein maturation"/>
    <property type="evidence" value="ECO:0007669"/>
    <property type="project" value="UniProtKB-ARBA"/>
</dbReference>
<dbReference type="GO" id="GO:0004175">
    <property type="term" value="F:endopeptidase activity"/>
    <property type="evidence" value="ECO:0007669"/>
    <property type="project" value="UniProtKB-ARBA"/>
</dbReference>
<feature type="transmembrane region" description="Helical" evidence="1">
    <location>
        <begin position="145"/>
        <end position="178"/>
    </location>
</feature>
<keyword evidence="1" id="KW-0472">Membrane</keyword>
<evidence type="ECO:0000313" key="4">
    <source>
        <dbReference type="Proteomes" id="UP000184520"/>
    </source>
</evidence>
<organism evidence="3 4">
    <name type="scientific">Marisediminitalea aggregata</name>
    <dbReference type="NCBI Taxonomy" id="634436"/>
    <lineage>
        <taxon>Bacteria</taxon>
        <taxon>Pseudomonadati</taxon>
        <taxon>Pseudomonadota</taxon>
        <taxon>Gammaproteobacteria</taxon>
        <taxon>Alteromonadales</taxon>
        <taxon>Alteromonadaceae</taxon>
        <taxon>Marisediminitalea</taxon>
    </lineage>
</organism>
<feature type="transmembrane region" description="Helical" evidence="1">
    <location>
        <begin position="190"/>
        <end position="208"/>
    </location>
</feature>
<evidence type="ECO:0000259" key="2">
    <source>
        <dbReference type="Pfam" id="PF02517"/>
    </source>
</evidence>
<evidence type="ECO:0000313" key="3">
    <source>
        <dbReference type="EMBL" id="SHH18493.1"/>
    </source>
</evidence>
<keyword evidence="3" id="KW-0645">Protease</keyword>
<keyword evidence="4" id="KW-1185">Reference proteome</keyword>
<dbReference type="RefSeq" id="WP_245819284.1">
    <property type="nucleotide sequence ID" value="NZ_FQWD01000007.1"/>
</dbReference>
<feature type="transmembrane region" description="Helical" evidence="1">
    <location>
        <begin position="31"/>
        <end position="49"/>
    </location>
</feature>
<dbReference type="EMBL" id="FQWD01000007">
    <property type="protein sequence ID" value="SHH18493.1"/>
    <property type="molecule type" value="Genomic_DNA"/>
</dbReference>
<accession>A0A1M5QY69</accession>
<gene>
    <name evidence="3" type="ORF">SAMN05216361_3948</name>
</gene>
<reference evidence="4" key="1">
    <citation type="submission" date="2016-11" db="EMBL/GenBank/DDBJ databases">
        <authorList>
            <person name="Varghese N."/>
            <person name="Submissions S."/>
        </authorList>
    </citation>
    <scope>NUCLEOTIDE SEQUENCE [LARGE SCALE GENOMIC DNA]</scope>
    <source>
        <strain evidence="4">CGMCC 1.8995</strain>
    </source>
</reference>
<dbReference type="Proteomes" id="UP000184520">
    <property type="component" value="Unassembled WGS sequence"/>
</dbReference>
<dbReference type="STRING" id="634436.SAMN05216361_3948"/>